<reference evidence="1 2" key="1">
    <citation type="submission" date="2016-11" db="EMBL/GenBank/DDBJ databases">
        <authorList>
            <person name="Jaros S."/>
            <person name="Januszkiewicz K."/>
            <person name="Wedrychowicz H."/>
        </authorList>
    </citation>
    <scope>NUCLEOTIDE SEQUENCE [LARGE SCALE GENOMIC DNA]</scope>
    <source>
        <strain evidence="1 2">CGMCC 1.12145</strain>
    </source>
</reference>
<dbReference type="AlphaFoldDB" id="A0A1K1RZM2"/>
<name>A0A1K1RZM2_9FLAO</name>
<dbReference type="STRING" id="1150368.SAMN02927921_04251"/>
<organism evidence="1 2">
    <name type="scientific">Sinomicrobium oceani</name>
    <dbReference type="NCBI Taxonomy" id="1150368"/>
    <lineage>
        <taxon>Bacteria</taxon>
        <taxon>Pseudomonadati</taxon>
        <taxon>Bacteroidota</taxon>
        <taxon>Flavobacteriia</taxon>
        <taxon>Flavobacteriales</taxon>
        <taxon>Flavobacteriaceae</taxon>
        <taxon>Sinomicrobium</taxon>
    </lineage>
</organism>
<dbReference type="RefSeq" id="WP_072319461.1">
    <property type="nucleotide sequence ID" value="NZ_FPJE01000047.1"/>
</dbReference>
<protein>
    <submittedName>
        <fullName evidence="1">Uncharacterized protein</fullName>
    </submittedName>
</protein>
<evidence type="ECO:0000313" key="2">
    <source>
        <dbReference type="Proteomes" id="UP000182248"/>
    </source>
</evidence>
<dbReference type="Proteomes" id="UP000182248">
    <property type="component" value="Unassembled WGS sequence"/>
</dbReference>
<accession>A0A1K1RZM2</accession>
<gene>
    <name evidence="1" type="ORF">SAMN02927921_04251</name>
</gene>
<dbReference type="EMBL" id="FPJE01000047">
    <property type="protein sequence ID" value="SFW77624.1"/>
    <property type="molecule type" value="Genomic_DNA"/>
</dbReference>
<evidence type="ECO:0000313" key="1">
    <source>
        <dbReference type="EMBL" id="SFW77624.1"/>
    </source>
</evidence>
<dbReference type="OrthoDB" id="21571at2"/>
<sequence length="69" mass="8029">MKKFEIQIASVPDRENLVAEIWLGDDLICEINNENGHFEIEFYTEIVGKINYSVFLEILQKAKDKLLIS</sequence>
<keyword evidence="2" id="KW-1185">Reference proteome</keyword>
<proteinExistence type="predicted"/>